<feature type="compositionally biased region" description="Low complexity" evidence="1">
    <location>
        <begin position="72"/>
        <end position="84"/>
    </location>
</feature>
<dbReference type="EMBL" id="JAEKNR010000031">
    <property type="protein sequence ID" value="MBJ7596975.1"/>
    <property type="molecule type" value="Genomic_DNA"/>
</dbReference>
<feature type="compositionally biased region" description="Basic and acidic residues" evidence="1">
    <location>
        <begin position="107"/>
        <end position="129"/>
    </location>
</feature>
<accession>A0A934N1G0</accession>
<keyword evidence="4" id="KW-1185">Reference proteome</keyword>
<feature type="compositionally biased region" description="Basic and acidic residues" evidence="1">
    <location>
        <begin position="147"/>
        <end position="168"/>
    </location>
</feature>
<name>A0A934N1G0_9BACT</name>
<feature type="compositionally biased region" description="Pro residues" evidence="1">
    <location>
        <begin position="36"/>
        <end position="49"/>
    </location>
</feature>
<dbReference type="RefSeq" id="WP_338198840.1">
    <property type="nucleotide sequence ID" value="NZ_JAEKNR010000031.1"/>
</dbReference>
<keyword evidence="2" id="KW-0472">Membrane</keyword>
<feature type="region of interest" description="Disordered" evidence="1">
    <location>
        <begin position="28"/>
        <end position="52"/>
    </location>
</feature>
<dbReference type="AlphaFoldDB" id="A0A934N1G0"/>
<feature type="compositionally biased region" description="Low complexity" evidence="1">
    <location>
        <begin position="130"/>
        <end position="140"/>
    </location>
</feature>
<feature type="transmembrane region" description="Helical" evidence="2">
    <location>
        <begin position="6"/>
        <end position="24"/>
    </location>
</feature>
<proteinExistence type="predicted"/>
<sequence length="168" mass="17570">MHLSSVLVGIVIGLALGGLISWSVGRRRPAPGSDDLPPPLLRPAPPRAPAPLTVSPRTALLFAGASPDTGEVSAAASTSRVVSAPRLTEPEAHPDESLMEALRAASRRLDDEAQTRLSRESPDVPRDDPAAVAAALPRSSGQNLLELSRRLSEDTAKRLARDAEPDGA</sequence>
<keyword evidence="2" id="KW-0812">Transmembrane</keyword>
<organism evidence="3 4">
    <name type="scientific">Candidatus Nephthysia bennettiae</name>
    <dbReference type="NCBI Taxonomy" id="3127016"/>
    <lineage>
        <taxon>Bacteria</taxon>
        <taxon>Bacillati</taxon>
        <taxon>Candidatus Dormiibacterota</taxon>
        <taxon>Candidatus Dormibacteria</taxon>
        <taxon>Candidatus Dormibacterales</taxon>
        <taxon>Candidatus Dormibacteraceae</taxon>
        <taxon>Candidatus Nephthysia</taxon>
    </lineage>
</organism>
<dbReference type="Proteomes" id="UP000612893">
    <property type="component" value="Unassembled WGS sequence"/>
</dbReference>
<evidence type="ECO:0000313" key="3">
    <source>
        <dbReference type="EMBL" id="MBJ7596975.1"/>
    </source>
</evidence>
<gene>
    <name evidence="3" type="ORF">JF922_02660</name>
</gene>
<protein>
    <submittedName>
        <fullName evidence="3">Uncharacterized protein</fullName>
    </submittedName>
</protein>
<feature type="region of interest" description="Disordered" evidence="1">
    <location>
        <begin position="67"/>
        <end position="168"/>
    </location>
</feature>
<evidence type="ECO:0000256" key="1">
    <source>
        <dbReference type="SAM" id="MobiDB-lite"/>
    </source>
</evidence>
<evidence type="ECO:0000313" key="4">
    <source>
        <dbReference type="Proteomes" id="UP000612893"/>
    </source>
</evidence>
<keyword evidence="2" id="KW-1133">Transmembrane helix</keyword>
<evidence type="ECO:0000256" key="2">
    <source>
        <dbReference type="SAM" id="Phobius"/>
    </source>
</evidence>
<reference evidence="3" key="1">
    <citation type="submission" date="2020-10" db="EMBL/GenBank/DDBJ databases">
        <title>Ca. Dormibacterota MAGs.</title>
        <authorList>
            <person name="Montgomery K."/>
        </authorList>
    </citation>
    <scope>NUCLEOTIDE SEQUENCE [LARGE SCALE GENOMIC DNA]</scope>
    <source>
        <strain evidence="3">SC8812_S17_10</strain>
    </source>
</reference>
<comment type="caution">
    <text evidence="3">The sequence shown here is derived from an EMBL/GenBank/DDBJ whole genome shotgun (WGS) entry which is preliminary data.</text>
</comment>